<dbReference type="RefSeq" id="WP_194739485.1">
    <property type="nucleotide sequence ID" value="NZ_JADKYY010000007.1"/>
</dbReference>
<comment type="caution">
    <text evidence="2">The sequence shown here is derived from an EMBL/GenBank/DDBJ whole genome shotgun (WGS) entry which is preliminary data.</text>
</comment>
<dbReference type="Pfam" id="PF09697">
    <property type="entry name" value="Porph_ging"/>
    <property type="match status" value="1"/>
</dbReference>
<dbReference type="InterPro" id="IPR005901">
    <property type="entry name" value="GLPGLI"/>
</dbReference>
<dbReference type="AlphaFoldDB" id="A0A931E874"/>
<protein>
    <submittedName>
        <fullName evidence="2">GLPGLI family protein</fullName>
    </submittedName>
</protein>
<dbReference type="NCBIfam" id="TIGR01200">
    <property type="entry name" value="GLPGLI"/>
    <property type="match status" value="1"/>
</dbReference>
<name>A0A931E874_9FLAO</name>
<evidence type="ECO:0000313" key="2">
    <source>
        <dbReference type="EMBL" id="MBF5027561.1"/>
    </source>
</evidence>
<organism evidence="2 3">
    <name type="scientific">Planobacterium oryzisoli</name>
    <dbReference type="NCBI Taxonomy" id="2771435"/>
    <lineage>
        <taxon>Bacteria</taxon>
        <taxon>Pseudomonadati</taxon>
        <taxon>Bacteroidota</taxon>
        <taxon>Flavobacteriia</taxon>
        <taxon>Flavobacteriales</taxon>
        <taxon>Weeksellaceae</taxon>
        <taxon>Chryseobacterium group</taxon>
        <taxon>Chryseobacterium</taxon>
    </lineage>
</organism>
<feature type="region of interest" description="Disordered" evidence="1">
    <location>
        <begin position="224"/>
        <end position="264"/>
    </location>
</feature>
<dbReference type="EMBL" id="JADKYY010000007">
    <property type="protein sequence ID" value="MBF5027561.1"/>
    <property type="molecule type" value="Genomic_DNA"/>
</dbReference>
<evidence type="ECO:0000256" key="1">
    <source>
        <dbReference type="SAM" id="MobiDB-lite"/>
    </source>
</evidence>
<sequence length="264" mass="30038">MKLLSLLLALCMGGIVSAQQMRYVYELSYSAGSALDTQRASENMYLDIRKEGSIFRAENAVRRDSIMQRMRDTRNFDRQQLQGLRSPFNFQIEKKYGSEKIVYQERIGRDLYQYEEDRPITWQIHSETKKIGDYLAQKASTEFGGRHWDAWFTADVPVFDGPYKFSGLPGLIIKVEDREGKYSFDLKEIRTSVEAGSADSPTFIPLKRAAFEAQKARFISDPQAFMGPMRRTGPQTGSPGGRMGGVRMQNDGSTAVNQLEIPEK</sequence>
<keyword evidence="3" id="KW-1185">Reference proteome</keyword>
<gene>
    <name evidence="2" type="ORF">IC612_07100</name>
</gene>
<accession>A0A931E874</accession>
<dbReference type="Proteomes" id="UP000694480">
    <property type="component" value="Unassembled WGS sequence"/>
</dbReference>
<reference evidence="2" key="1">
    <citation type="submission" date="2020-11" db="EMBL/GenBank/DDBJ databases">
        <title>Genome seq and assembly of Planobacterium sp.</title>
        <authorList>
            <person name="Chhetri G."/>
        </authorList>
    </citation>
    <scope>NUCLEOTIDE SEQUENCE</scope>
    <source>
        <strain evidence="2">GCR5</strain>
    </source>
</reference>
<evidence type="ECO:0000313" key="3">
    <source>
        <dbReference type="Proteomes" id="UP000694480"/>
    </source>
</evidence>
<proteinExistence type="predicted"/>